<evidence type="ECO:0000313" key="3">
    <source>
        <dbReference type="EMBL" id="GMH17454.1"/>
    </source>
</evidence>
<keyword evidence="1" id="KW-0813">Transport</keyword>
<name>A0AAD3SV54_NEPGR</name>
<reference evidence="3" key="1">
    <citation type="submission" date="2023-05" db="EMBL/GenBank/DDBJ databases">
        <title>Nepenthes gracilis genome sequencing.</title>
        <authorList>
            <person name="Fukushima K."/>
        </authorList>
    </citation>
    <scope>NUCLEOTIDE SEQUENCE</scope>
    <source>
        <strain evidence="3">SING2019-196</strain>
    </source>
</reference>
<keyword evidence="1" id="KW-0378">Hydrolase</keyword>
<dbReference type="PANTHER" id="PTHR47909:SF2">
    <property type="entry name" value="GPI INOSITOL-DEACYLASE"/>
    <property type="match status" value="1"/>
</dbReference>
<dbReference type="Pfam" id="PF07819">
    <property type="entry name" value="PGAP1"/>
    <property type="match status" value="1"/>
</dbReference>
<comment type="function">
    <text evidence="1">Involved in inositol deacylation of GPI-anchored proteins which plays important roles in the quality control and ER-associated degradation of GPI-anchored proteins.</text>
</comment>
<keyword evidence="4" id="KW-1185">Reference proteome</keyword>
<dbReference type="InterPro" id="IPR012908">
    <property type="entry name" value="PGAP1-ab_dom-like"/>
</dbReference>
<dbReference type="SUPFAM" id="SSF53474">
    <property type="entry name" value="alpha/beta-Hydrolases"/>
    <property type="match status" value="1"/>
</dbReference>
<dbReference type="GO" id="GO:0005789">
    <property type="term" value="C:endoplasmic reticulum membrane"/>
    <property type="evidence" value="ECO:0007669"/>
    <property type="project" value="UniProtKB-SubCell"/>
</dbReference>
<proteinExistence type="inferred from homology"/>
<dbReference type="GO" id="GO:0015031">
    <property type="term" value="P:protein transport"/>
    <property type="evidence" value="ECO:0007669"/>
    <property type="project" value="UniProtKB-KW"/>
</dbReference>
<dbReference type="PANTHER" id="PTHR47909">
    <property type="entry name" value="ALPHA/BETA-HYDROLASES SUPERFAMILY PROTEIN"/>
    <property type="match status" value="1"/>
</dbReference>
<dbReference type="InterPro" id="IPR029058">
    <property type="entry name" value="AB_hydrolase_fold"/>
</dbReference>
<feature type="domain" description="GPI inositol-deacylase PGAP1-like alpha/beta" evidence="2">
    <location>
        <begin position="112"/>
        <end position="166"/>
    </location>
</feature>
<keyword evidence="1" id="KW-0653">Protein transport</keyword>
<dbReference type="AlphaFoldDB" id="A0AAD3SV54"/>
<comment type="caution">
    <text evidence="3">The sequence shown here is derived from an EMBL/GenBank/DDBJ whole genome shotgun (WGS) entry which is preliminary data.</text>
</comment>
<dbReference type="GO" id="GO:0009507">
    <property type="term" value="C:chloroplast"/>
    <property type="evidence" value="ECO:0007669"/>
    <property type="project" value="TreeGrafter"/>
</dbReference>
<dbReference type="Proteomes" id="UP001279734">
    <property type="component" value="Unassembled WGS sequence"/>
</dbReference>
<accession>A0AAD3SV54</accession>
<dbReference type="EC" id="3.1.-.-" evidence="1"/>
<keyword evidence="1" id="KW-0256">Endoplasmic reticulum</keyword>
<protein>
    <recommendedName>
        <fullName evidence="1">GPI inositol-deacylase</fullName>
        <ecNumber evidence="1">3.1.-.-</ecNumber>
    </recommendedName>
</protein>
<organism evidence="3 4">
    <name type="scientific">Nepenthes gracilis</name>
    <name type="common">Slender pitcher plant</name>
    <dbReference type="NCBI Taxonomy" id="150966"/>
    <lineage>
        <taxon>Eukaryota</taxon>
        <taxon>Viridiplantae</taxon>
        <taxon>Streptophyta</taxon>
        <taxon>Embryophyta</taxon>
        <taxon>Tracheophyta</taxon>
        <taxon>Spermatophyta</taxon>
        <taxon>Magnoliopsida</taxon>
        <taxon>eudicotyledons</taxon>
        <taxon>Gunneridae</taxon>
        <taxon>Pentapetalae</taxon>
        <taxon>Caryophyllales</taxon>
        <taxon>Nepenthaceae</taxon>
        <taxon>Nepenthes</taxon>
    </lineage>
</organism>
<evidence type="ECO:0000259" key="2">
    <source>
        <dbReference type="Pfam" id="PF07819"/>
    </source>
</evidence>
<comment type="subcellular location">
    <subcellularLocation>
        <location evidence="1">Endoplasmic reticulum membrane</location>
    </subcellularLocation>
</comment>
<dbReference type="EMBL" id="BSYO01000018">
    <property type="protein sequence ID" value="GMH17454.1"/>
    <property type="molecule type" value="Genomic_DNA"/>
</dbReference>
<evidence type="ECO:0000313" key="4">
    <source>
        <dbReference type="Proteomes" id="UP001279734"/>
    </source>
</evidence>
<evidence type="ECO:0000256" key="1">
    <source>
        <dbReference type="RuleBase" id="RU365011"/>
    </source>
</evidence>
<dbReference type="Gene3D" id="3.40.50.1820">
    <property type="entry name" value="alpha/beta hydrolase"/>
    <property type="match status" value="1"/>
</dbReference>
<keyword evidence="1" id="KW-0472">Membrane</keyword>
<gene>
    <name evidence="3" type="ORF">Nepgr_019295</name>
</gene>
<sequence length="340" mass="36976">MATALFMQLPPPEQPPRIVVLSSSKVGRRSALPTASACNASRPAVILPGLGNNSEDYQPLQLTLKEYGVPSVVAKVSRIDWLRNAAGLLDPNYWKGTLRPRPVLDWYLKRVDDAVQEAMQLAQGKTLSLVGHSAGGWLARVYMEEFGMSEISLLLTLGTPHTPPPKGLLGVIDQTRGLLDYVENCCAKAVYSQELKYVCIAGRYIKGSRIIGNSYENPENMIPSGEDQPLAGATTVSRMAMSTSRTTALRARFIGQSYKQVCGLADVWGDGVVPEVSAHLEGALNISLDGVYHSPLGSDDLTRPWYGSPSVVDKWVNHLLHDLQLHHDASTSRAAVDAYP</sequence>
<dbReference type="GO" id="GO:0016788">
    <property type="term" value="F:hydrolase activity, acting on ester bonds"/>
    <property type="evidence" value="ECO:0007669"/>
    <property type="project" value="InterPro"/>
</dbReference>
<comment type="similarity">
    <text evidence="1">Belongs to the GPI inositol-deacylase family.</text>
</comment>